<evidence type="ECO:0000256" key="2">
    <source>
        <dbReference type="ARBA" id="ARBA00022679"/>
    </source>
</evidence>
<dbReference type="AlphaFoldDB" id="A0A5N5HZL2"/>
<evidence type="ECO:0000313" key="6">
    <source>
        <dbReference type="EMBL" id="KAB2632307.1"/>
    </source>
</evidence>
<dbReference type="InterPro" id="IPR039657">
    <property type="entry name" value="Dimethylallyltransferase"/>
</dbReference>
<dbReference type="GO" id="GO:0009691">
    <property type="term" value="P:cytokinin biosynthetic process"/>
    <property type="evidence" value="ECO:0007669"/>
    <property type="project" value="UniProtKB-KW"/>
</dbReference>
<dbReference type="InterPro" id="IPR027417">
    <property type="entry name" value="P-loop_NTPase"/>
</dbReference>
<evidence type="ECO:0000256" key="5">
    <source>
        <dbReference type="ARBA" id="ARBA00022840"/>
    </source>
</evidence>
<name>A0A5N5HZL2_9ROSA</name>
<dbReference type="GO" id="GO:0052381">
    <property type="term" value="F:tRNA dimethylallyltransferase activity"/>
    <property type="evidence" value="ECO:0007669"/>
    <property type="project" value="TreeGrafter"/>
</dbReference>
<keyword evidence="4" id="KW-0547">Nucleotide-binding</keyword>
<dbReference type="GO" id="GO:0006400">
    <property type="term" value="P:tRNA modification"/>
    <property type="evidence" value="ECO:0007669"/>
    <property type="project" value="TreeGrafter"/>
</dbReference>
<keyword evidence="3" id="KW-0203">Cytokinin biosynthesis</keyword>
<comment type="similarity">
    <text evidence="1">Belongs to the IPP transferase family.</text>
</comment>
<proteinExistence type="inferred from homology"/>
<sequence>MTVTGRTMEPVHVNGSVHTKAKVVFIMGPTGCGKTKLSIDLATHYGGEVINSDKIQAYKGLDIVTNKATESEQRGIRHHLLGFVEDPVADFSVDEFCRRVQTSIDEITRRNCLPIIAGGSNSYIEALIEDPVIEFRNKYDCCFIWLDVSLPVLYNRVSKRVDEMVAAGLVDELREMFAPGVNYDGGIRRAIGAPEMHPYFMAEMNNNIVDGDKVRKEFLLKDGIWKTKENTCKLAERQVHKIQLLSDKWDIHRIEVTAVHENCGKEAVVAWETLVLKPSFTIVDVFLKKDG</sequence>
<evidence type="ECO:0000256" key="1">
    <source>
        <dbReference type="ARBA" id="ARBA00005842"/>
    </source>
</evidence>
<dbReference type="EMBL" id="SMOL01000120">
    <property type="protein sequence ID" value="KAB2632307.1"/>
    <property type="molecule type" value="Genomic_DNA"/>
</dbReference>
<dbReference type="PANTHER" id="PTHR11088">
    <property type="entry name" value="TRNA DIMETHYLALLYLTRANSFERASE"/>
    <property type="match status" value="1"/>
</dbReference>
<reference evidence="6 7" key="1">
    <citation type="submission" date="2019-09" db="EMBL/GenBank/DDBJ databases">
        <authorList>
            <person name="Ou C."/>
        </authorList>
    </citation>
    <scope>NUCLEOTIDE SEQUENCE [LARGE SCALE GENOMIC DNA]</scope>
    <source>
        <strain evidence="6">S2</strain>
        <tissue evidence="6">Leaf</tissue>
    </source>
</reference>
<gene>
    <name evidence="6" type="ORF">D8674_028554</name>
</gene>
<accession>A0A5N5HZL2</accession>
<dbReference type="SUPFAM" id="SSF52540">
    <property type="entry name" value="P-loop containing nucleoside triphosphate hydrolases"/>
    <property type="match status" value="1"/>
</dbReference>
<evidence type="ECO:0000313" key="7">
    <source>
        <dbReference type="Proteomes" id="UP000327157"/>
    </source>
</evidence>
<reference evidence="6 7" key="3">
    <citation type="submission" date="2019-11" db="EMBL/GenBank/DDBJ databases">
        <title>A de novo genome assembly of a pear dwarfing rootstock.</title>
        <authorList>
            <person name="Wang F."/>
            <person name="Wang J."/>
            <person name="Li S."/>
            <person name="Zhang Y."/>
            <person name="Fang M."/>
            <person name="Ma L."/>
            <person name="Zhao Y."/>
            <person name="Jiang S."/>
        </authorList>
    </citation>
    <scope>NUCLEOTIDE SEQUENCE [LARGE SCALE GENOMIC DNA]</scope>
    <source>
        <strain evidence="6">S2</strain>
        <tissue evidence="6">Leaf</tissue>
    </source>
</reference>
<dbReference type="OrthoDB" id="775260at2759"/>
<organism evidence="6 7">
    <name type="scientific">Pyrus ussuriensis x Pyrus communis</name>
    <dbReference type="NCBI Taxonomy" id="2448454"/>
    <lineage>
        <taxon>Eukaryota</taxon>
        <taxon>Viridiplantae</taxon>
        <taxon>Streptophyta</taxon>
        <taxon>Embryophyta</taxon>
        <taxon>Tracheophyta</taxon>
        <taxon>Spermatophyta</taxon>
        <taxon>Magnoliopsida</taxon>
        <taxon>eudicotyledons</taxon>
        <taxon>Gunneridae</taxon>
        <taxon>Pentapetalae</taxon>
        <taxon>rosids</taxon>
        <taxon>fabids</taxon>
        <taxon>Rosales</taxon>
        <taxon>Rosaceae</taxon>
        <taxon>Amygdaloideae</taxon>
        <taxon>Maleae</taxon>
        <taxon>Pyrus</taxon>
    </lineage>
</organism>
<protein>
    <submittedName>
        <fullName evidence="6">Adenylate isopentenyltransferase 5</fullName>
    </submittedName>
</protein>
<dbReference type="Gene3D" id="3.40.50.300">
    <property type="entry name" value="P-loop containing nucleotide triphosphate hydrolases"/>
    <property type="match status" value="1"/>
</dbReference>
<reference evidence="7" key="2">
    <citation type="submission" date="2019-10" db="EMBL/GenBank/DDBJ databases">
        <title>A de novo genome assembly of a pear dwarfing rootstock.</title>
        <authorList>
            <person name="Wang F."/>
            <person name="Wang J."/>
            <person name="Li S."/>
            <person name="Zhang Y."/>
            <person name="Fang M."/>
            <person name="Ma L."/>
            <person name="Zhao Y."/>
            <person name="Jiang S."/>
        </authorList>
    </citation>
    <scope>NUCLEOTIDE SEQUENCE [LARGE SCALE GENOMIC DNA]</scope>
</reference>
<dbReference type="GO" id="GO:0005739">
    <property type="term" value="C:mitochondrion"/>
    <property type="evidence" value="ECO:0007669"/>
    <property type="project" value="TreeGrafter"/>
</dbReference>
<comment type="caution">
    <text evidence="6">The sequence shown here is derived from an EMBL/GenBank/DDBJ whole genome shotgun (WGS) entry which is preliminary data.</text>
</comment>
<dbReference type="Gene3D" id="1.10.287.890">
    <property type="entry name" value="Crystal structure of tRNA isopentenylpyrophosphate transferase (bh2366) domain"/>
    <property type="match status" value="1"/>
</dbReference>
<evidence type="ECO:0000256" key="3">
    <source>
        <dbReference type="ARBA" id="ARBA00022712"/>
    </source>
</evidence>
<keyword evidence="7" id="KW-1185">Reference proteome</keyword>
<dbReference type="Pfam" id="PF01715">
    <property type="entry name" value="IPPT"/>
    <property type="match status" value="2"/>
</dbReference>
<evidence type="ECO:0000256" key="4">
    <source>
        <dbReference type="ARBA" id="ARBA00022741"/>
    </source>
</evidence>
<keyword evidence="5" id="KW-0067">ATP-binding</keyword>
<dbReference type="Proteomes" id="UP000327157">
    <property type="component" value="Chromosome 6"/>
</dbReference>
<keyword evidence="2 6" id="KW-0808">Transferase</keyword>
<dbReference type="GO" id="GO:0005524">
    <property type="term" value="F:ATP binding"/>
    <property type="evidence" value="ECO:0007669"/>
    <property type="project" value="UniProtKB-KW"/>
</dbReference>
<dbReference type="PANTHER" id="PTHR11088:SF74">
    <property type="entry name" value="ADENYLATE ISOPENTENYLTRANSFERASE 5, CHLOROPLASTIC"/>
    <property type="match status" value="1"/>
</dbReference>